<dbReference type="PANTHER" id="PTHR22931">
    <property type="entry name" value="PHOSPHOENOLPYRUVATE DIKINASE-RELATED"/>
    <property type="match status" value="1"/>
</dbReference>
<reference evidence="2 3" key="1">
    <citation type="submission" date="2016-05" db="EMBL/GenBank/DDBJ databases">
        <title>First whole genome sequencing of Entamoeba histolytica HM1:IMSS-clone-6.</title>
        <authorList>
            <person name="Mukherjee Avik.K."/>
            <person name="Izumyama S."/>
            <person name="Nakada-Tsukui K."/>
            <person name="Nozaki T."/>
        </authorList>
    </citation>
    <scope>NUCLEOTIDE SEQUENCE [LARGE SCALE GENOMIC DNA]</scope>
    <source>
        <strain evidence="2 3">HM1:IMSS clone 6</strain>
    </source>
</reference>
<evidence type="ECO:0000259" key="1">
    <source>
        <dbReference type="Pfam" id="PF02896"/>
    </source>
</evidence>
<comment type="caution">
    <text evidence="2">The sequence shown here is derived from an EMBL/GenBank/DDBJ whole genome shotgun (WGS) entry which is preliminary data.</text>
</comment>
<keyword evidence="2" id="KW-0808">Transferase</keyword>
<dbReference type="GO" id="GO:0016301">
    <property type="term" value="F:kinase activity"/>
    <property type="evidence" value="ECO:0007669"/>
    <property type="project" value="UniProtKB-KW"/>
</dbReference>
<name>A0A5K1V6J7_ENTHI</name>
<dbReference type="InterPro" id="IPR040442">
    <property type="entry name" value="Pyrv_kinase-like_dom_sf"/>
</dbReference>
<dbReference type="VEuPathDB" id="AmoebaDB:EHI_045080"/>
<dbReference type="GO" id="GO:0050242">
    <property type="term" value="F:pyruvate, phosphate dikinase activity"/>
    <property type="evidence" value="ECO:0007669"/>
    <property type="project" value="InterPro"/>
</dbReference>
<keyword evidence="2" id="KW-0670">Pyruvate</keyword>
<evidence type="ECO:0000313" key="3">
    <source>
        <dbReference type="Proteomes" id="UP000078387"/>
    </source>
</evidence>
<dbReference type="VEuPathDB" id="AmoebaDB:EHI7A_182430"/>
<dbReference type="EMBL" id="BDEQ01000001">
    <property type="protein sequence ID" value="GAT91805.1"/>
    <property type="molecule type" value="Genomic_DNA"/>
</dbReference>
<proteinExistence type="predicted"/>
<dbReference type="PANTHER" id="PTHR22931:SF9">
    <property type="entry name" value="PYRUVATE, PHOSPHATE DIKINASE 1, CHLOROPLASTIC"/>
    <property type="match status" value="1"/>
</dbReference>
<accession>A0A5K1V6J7</accession>
<organism evidence="2 3">
    <name type="scientific">Entamoeba histolytica</name>
    <dbReference type="NCBI Taxonomy" id="5759"/>
    <lineage>
        <taxon>Eukaryota</taxon>
        <taxon>Amoebozoa</taxon>
        <taxon>Evosea</taxon>
        <taxon>Archamoebae</taxon>
        <taxon>Mastigamoebida</taxon>
        <taxon>Entamoebidae</taxon>
        <taxon>Entamoeba</taxon>
    </lineage>
</organism>
<dbReference type="Pfam" id="PF02896">
    <property type="entry name" value="PEP-utilizers_C"/>
    <property type="match status" value="1"/>
</dbReference>
<evidence type="ECO:0000313" key="2">
    <source>
        <dbReference type="EMBL" id="GAT91805.1"/>
    </source>
</evidence>
<sequence>MYGTMVECVRAALTADKIATEASFFSFGTNDLTQGTFSYSREDSENKFIPKYVELKILPANPFEILDRPGVGEVMRIAVTKGRQTRPELLVGICGEHGGEPSSIEWCHMIGLNYVSCSSYRIPVARIAAAQAQIRHPREN</sequence>
<dbReference type="OMA" id="HFFHEVG"/>
<feature type="domain" description="PEP-utilising enzyme C-terminal" evidence="1">
    <location>
        <begin position="2"/>
        <end position="133"/>
    </location>
</feature>
<dbReference type="VEuPathDB" id="AmoebaDB:EHI8A_212360"/>
<dbReference type="InterPro" id="IPR023151">
    <property type="entry name" value="PEP_util_CS"/>
</dbReference>
<protein>
    <submittedName>
        <fullName evidence="2">Pyruvate phosphate dikinase putative</fullName>
    </submittedName>
</protein>
<dbReference type="PROSITE" id="PS00742">
    <property type="entry name" value="PEP_ENZYMES_2"/>
    <property type="match status" value="1"/>
</dbReference>
<dbReference type="InterPro" id="IPR000121">
    <property type="entry name" value="PEP_util_C"/>
</dbReference>
<keyword evidence="2" id="KW-0418">Kinase</keyword>
<dbReference type="SUPFAM" id="SSF51621">
    <property type="entry name" value="Phosphoenolpyruvate/pyruvate domain"/>
    <property type="match status" value="1"/>
</dbReference>
<dbReference type="InterPro" id="IPR010121">
    <property type="entry name" value="Pyruvate_phosphate_dikinase"/>
</dbReference>
<dbReference type="VEuPathDB" id="AmoebaDB:EHI5A_102340"/>
<dbReference type="Gene3D" id="3.20.20.60">
    <property type="entry name" value="Phosphoenolpyruvate-binding domains"/>
    <property type="match status" value="1"/>
</dbReference>
<dbReference type="InterPro" id="IPR015813">
    <property type="entry name" value="Pyrv/PenolPyrv_kinase-like_dom"/>
</dbReference>
<gene>
    <name evidence="2" type="ORF">CL6EHI_045080</name>
</gene>
<dbReference type="AlphaFoldDB" id="A0A5K1V6J7"/>
<dbReference type="VEuPathDB" id="AmoebaDB:KM1_287560"/>
<dbReference type="Proteomes" id="UP000078387">
    <property type="component" value="Unassembled WGS sequence"/>
</dbReference>